<dbReference type="AlphaFoldDB" id="A0A1S3IAK6"/>
<feature type="transmembrane region" description="Helical" evidence="11">
    <location>
        <begin position="12"/>
        <end position="33"/>
    </location>
</feature>
<evidence type="ECO:0000313" key="18">
    <source>
        <dbReference type="RefSeq" id="XP_013395202.1"/>
    </source>
</evidence>
<keyword evidence="12" id="KW-1185">Reference proteome</keyword>
<evidence type="ECO:0000256" key="8">
    <source>
        <dbReference type="ARBA" id="ARBA00023180"/>
    </source>
</evidence>
<name>A0A1S3IAK6_LINAN</name>
<keyword evidence="6 10" id="KW-0879">Wnt signaling pathway</keyword>
<dbReference type="RefSeq" id="XP_013395202.1">
    <property type="nucleotide sequence ID" value="XM_013539748.1"/>
</dbReference>
<dbReference type="PRINTS" id="PR01349">
    <property type="entry name" value="WNTPROTEIN"/>
</dbReference>
<dbReference type="OMA" id="IQVERCH"/>
<keyword evidence="11" id="KW-0472">Membrane</keyword>
<evidence type="ECO:0000256" key="5">
    <source>
        <dbReference type="ARBA" id="ARBA00022530"/>
    </source>
</evidence>
<dbReference type="PANTHER" id="PTHR12027:SF77">
    <property type="entry name" value="PROTEIN WNT-5"/>
    <property type="match status" value="1"/>
</dbReference>
<evidence type="ECO:0000256" key="4">
    <source>
        <dbReference type="ARBA" id="ARBA00022525"/>
    </source>
</evidence>
<dbReference type="FunFam" id="3.30.2460.20:FF:000001">
    <property type="entry name" value="Wnt homolog"/>
    <property type="match status" value="1"/>
</dbReference>
<keyword evidence="11" id="KW-0812">Transmembrane</keyword>
<dbReference type="Pfam" id="PF00110">
    <property type="entry name" value="wnt"/>
    <property type="match status" value="1"/>
</dbReference>
<dbReference type="GO" id="GO:0045165">
    <property type="term" value="P:cell fate commitment"/>
    <property type="evidence" value="ECO:0007669"/>
    <property type="project" value="TreeGrafter"/>
</dbReference>
<evidence type="ECO:0000256" key="2">
    <source>
        <dbReference type="ARBA" id="ARBA00005683"/>
    </source>
</evidence>
<evidence type="ECO:0000313" key="12">
    <source>
        <dbReference type="Proteomes" id="UP000085678"/>
    </source>
</evidence>
<protein>
    <recommendedName>
        <fullName evidence="10">Protein Wnt</fullName>
    </recommendedName>
</protein>
<evidence type="ECO:0000313" key="14">
    <source>
        <dbReference type="RefSeq" id="XP_013395198.1"/>
    </source>
</evidence>
<dbReference type="InterPro" id="IPR005817">
    <property type="entry name" value="Wnt"/>
</dbReference>
<reference evidence="13 14" key="1">
    <citation type="submission" date="2025-04" db="UniProtKB">
        <authorList>
            <consortium name="RefSeq"/>
        </authorList>
    </citation>
    <scope>IDENTIFICATION</scope>
    <source>
        <tissue evidence="13 14">Gonads</tissue>
    </source>
</reference>
<dbReference type="GO" id="GO:0005125">
    <property type="term" value="F:cytokine activity"/>
    <property type="evidence" value="ECO:0007669"/>
    <property type="project" value="TreeGrafter"/>
</dbReference>
<keyword evidence="8" id="KW-0325">Glycoprotein</keyword>
<comment type="subcellular location">
    <subcellularLocation>
        <location evidence="1 10">Secreted</location>
        <location evidence="1 10">Extracellular space</location>
        <location evidence="1 10">Extracellular matrix</location>
    </subcellularLocation>
</comment>
<dbReference type="PANTHER" id="PTHR12027">
    <property type="entry name" value="WNT RELATED"/>
    <property type="match status" value="1"/>
</dbReference>
<dbReference type="KEGG" id="lak:106162446"/>
<dbReference type="GO" id="GO:0005109">
    <property type="term" value="F:frizzled binding"/>
    <property type="evidence" value="ECO:0007669"/>
    <property type="project" value="TreeGrafter"/>
</dbReference>
<keyword evidence="4" id="KW-0964">Secreted</keyword>
<dbReference type="GO" id="GO:0030182">
    <property type="term" value="P:neuron differentiation"/>
    <property type="evidence" value="ECO:0007669"/>
    <property type="project" value="TreeGrafter"/>
</dbReference>
<evidence type="ECO:0000256" key="9">
    <source>
        <dbReference type="ARBA" id="ARBA00023288"/>
    </source>
</evidence>
<keyword evidence="7" id="KW-1015">Disulfide bond</keyword>
<dbReference type="RefSeq" id="XP_013395199.1">
    <property type="nucleotide sequence ID" value="XM_013539745.1"/>
</dbReference>
<dbReference type="InterPro" id="IPR018161">
    <property type="entry name" value="Wnt_CS"/>
</dbReference>
<dbReference type="RefSeq" id="XP_013395198.1">
    <property type="nucleotide sequence ID" value="XM_013539744.1"/>
</dbReference>
<dbReference type="PROSITE" id="PS00246">
    <property type="entry name" value="WNT1"/>
    <property type="match status" value="1"/>
</dbReference>
<evidence type="ECO:0000313" key="16">
    <source>
        <dbReference type="RefSeq" id="XP_013395200.1"/>
    </source>
</evidence>
<keyword evidence="11" id="KW-1133">Transmembrane helix</keyword>
<evidence type="ECO:0000256" key="7">
    <source>
        <dbReference type="ARBA" id="ARBA00023157"/>
    </source>
</evidence>
<keyword evidence="5" id="KW-0272">Extracellular matrix</keyword>
<accession>A0A1S3IAK6</accession>
<dbReference type="GO" id="GO:0005615">
    <property type="term" value="C:extracellular space"/>
    <property type="evidence" value="ECO:0007669"/>
    <property type="project" value="TreeGrafter"/>
</dbReference>
<dbReference type="CDD" id="cd19337">
    <property type="entry name" value="Wnt_Wnt5"/>
    <property type="match status" value="1"/>
</dbReference>
<dbReference type="OrthoDB" id="5945655at2759"/>
<dbReference type="RefSeq" id="XP_013395200.1">
    <property type="nucleotide sequence ID" value="XM_013539746.1"/>
</dbReference>
<dbReference type="InterPro" id="IPR043158">
    <property type="entry name" value="Wnt_C"/>
</dbReference>
<keyword evidence="9" id="KW-0449">Lipoprotein</keyword>
<gene>
    <name evidence="13 14 15 16 17 18 19" type="primary">LOC106162446</name>
</gene>
<dbReference type="GeneID" id="106162446"/>
<comment type="function">
    <text evidence="10">Ligand for members of the frizzled family of seven transmembrane receptors.</text>
</comment>
<evidence type="ECO:0000256" key="10">
    <source>
        <dbReference type="RuleBase" id="RU003500"/>
    </source>
</evidence>
<evidence type="ECO:0000256" key="1">
    <source>
        <dbReference type="ARBA" id="ARBA00004498"/>
    </source>
</evidence>
<dbReference type="RefSeq" id="XP_013395197.1">
    <property type="nucleotide sequence ID" value="XM_013539743.1"/>
</dbReference>
<proteinExistence type="inferred from homology"/>
<comment type="similarity">
    <text evidence="2 10">Belongs to the Wnt family.</text>
</comment>
<keyword evidence="3 10" id="KW-0217">Developmental protein</keyword>
<dbReference type="SMART" id="SM00097">
    <property type="entry name" value="WNT1"/>
    <property type="match status" value="1"/>
</dbReference>
<organism evidence="12 14">
    <name type="scientific">Lingula anatina</name>
    <name type="common">Brachiopod</name>
    <name type="synonym">Lingula unguis</name>
    <dbReference type="NCBI Taxonomy" id="7574"/>
    <lineage>
        <taxon>Eukaryota</taxon>
        <taxon>Metazoa</taxon>
        <taxon>Spiralia</taxon>
        <taxon>Lophotrochozoa</taxon>
        <taxon>Brachiopoda</taxon>
        <taxon>Linguliformea</taxon>
        <taxon>Lingulata</taxon>
        <taxon>Lingulida</taxon>
        <taxon>Linguloidea</taxon>
        <taxon>Lingulidae</taxon>
        <taxon>Lingula</taxon>
    </lineage>
</organism>
<evidence type="ECO:0000313" key="13">
    <source>
        <dbReference type="RefSeq" id="XP_013395197.1"/>
    </source>
</evidence>
<dbReference type="RefSeq" id="XP_013395201.1">
    <property type="nucleotide sequence ID" value="XM_013539747.1"/>
</dbReference>
<dbReference type="GO" id="GO:0060070">
    <property type="term" value="P:canonical Wnt signaling pathway"/>
    <property type="evidence" value="ECO:0007669"/>
    <property type="project" value="TreeGrafter"/>
</dbReference>
<evidence type="ECO:0000256" key="6">
    <source>
        <dbReference type="ARBA" id="ARBA00022687"/>
    </source>
</evidence>
<evidence type="ECO:0000256" key="11">
    <source>
        <dbReference type="SAM" id="Phobius"/>
    </source>
</evidence>
<dbReference type="STRING" id="7574.A0A1S3IAK6"/>
<dbReference type="Proteomes" id="UP000085678">
    <property type="component" value="Unplaced"/>
</dbReference>
<sequence length="364" mass="41416">MAWRERCDLHRVLLAVVLLGQILLSSAVNHMWWNLGVLRNPQLYILSAQPLCSQLPGLSVQQTKLCQTYQDHMPAISRGARLGIRECQRQFMERRWNCSTVDDASVFGPVINIASREAAFVNAISAAGVTWSISRACRDGELRKCGCSGALRPKTLHRDWIWGGCGDNLVYGYNLATGFVDIREREMNHPRFSKELARMLMNLQNNEAGRRAVYKFGKIACKCHGVSGSCSLKTCWQQLPPFREVGERLKDKYDGATEVHFNRQGTRLDRANKLYNKPTKDDLIYLDRSPDYCEPDPKTGSLGTHGRQCDRRSESTRGCALMCCGRGFNSFKKKVKERCHCKFHWCCYVKCDTCEKIVDVEVCK</sequence>
<evidence type="ECO:0000313" key="17">
    <source>
        <dbReference type="RefSeq" id="XP_013395201.1"/>
    </source>
</evidence>
<dbReference type="Gene3D" id="3.30.2460.20">
    <property type="match status" value="1"/>
</dbReference>
<dbReference type="RefSeq" id="XP_023931729.1">
    <property type="nucleotide sequence ID" value="XM_024075961.1"/>
</dbReference>
<evidence type="ECO:0000313" key="19">
    <source>
        <dbReference type="RefSeq" id="XP_023931729.1"/>
    </source>
</evidence>
<evidence type="ECO:0000256" key="3">
    <source>
        <dbReference type="ARBA" id="ARBA00022473"/>
    </source>
</evidence>
<evidence type="ECO:0000313" key="15">
    <source>
        <dbReference type="RefSeq" id="XP_013395199.1"/>
    </source>
</evidence>